<protein>
    <submittedName>
        <fullName evidence="2">Uncharacterized protein</fullName>
    </submittedName>
</protein>
<feature type="coiled-coil region" evidence="1">
    <location>
        <begin position="166"/>
        <end position="219"/>
    </location>
</feature>
<dbReference type="Proteomes" id="UP000192247">
    <property type="component" value="Unassembled WGS sequence"/>
</dbReference>
<evidence type="ECO:0000313" key="2">
    <source>
        <dbReference type="EMBL" id="OQR75602.1"/>
    </source>
</evidence>
<keyword evidence="1" id="KW-0175">Coiled coil</keyword>
<name>A0A1V9XQD1_9ACAR</name>
<dbReference type="SUPFAM" id="SSF49599">
    <property type="entry name" value="TRAF domain-like"/>
    <property type="match status" value="1"/>
</dbReference>
<gene>
    <name evidence="2" type="ORF">BIW11_08309</name>
</gene>
<keyword evidence="3" id="KW-1185">Reference proteome</keyword>
<dbReference type="InParanoid" id="A0A1V9XQD1"/>
<evidence type="ECO:0000256" key="1">
    <source>
        <dbReference type="SAM" id="Coils"/>
    </source>
</evidence>
<accession>A0A1V9XQD1</accession>
<dbReference type="AlphaFoldDB" id="A0A1V9XQD1"/>
<organism evidence="2 3">
    <name type="scientific">Tropilaelaps mercedesae</name>
    <dbReference type="NCBI Taxonomy" id="418985"/>
    <lineage>
        <taxon>Eukaryota</taxon>
        <taxon>Metazoa</taxon>
        <taxon>Ecdysozoa</taxon>
        <taxon>Arthropoda</taxon>
        <taxon>Chelicerata</taxon>
        <taxon>Arachnida</taxon>
        <taxon>Acari</taxon>
        <taxon>Parasitiformes</taxon>
        <taxon>Mesostigmata</taxon>
        <taxon>Gamasina</taxon>
        <taxon>Dermanyssoidea</taxon>
        <taxon>Laelapidae</taxon>
        <taxon>Tropilaelaps</taxon>
    </lineage>
</organism>
<reference evidence="2 3" key="1">
    <citation type="journal article" date="2017" name="Gigascience">
        <title>Draft genome of the honey bee ectoparasitic mite, Tropilaelaps mercedesae, is shaped by the parasitic life history.</title>
        <authorList>
            <person name="Dong X."/>
            <person name="Armstrong S.D."/>
            <person name="Xia D."/>
            <person name="Makepeace B.L."/>
            <person name="Darby A.C."/>
            <person name="Kadowaki T."/>
        </authorList>
    </citation>
    <scope>NUCLEOTIDE SEQUENCE [LARGE SCALE GENOMIC DNA]</scope>
    <source>
        <strain evidence="2">Wuxi-XJTLU</strain>
    </source>
</reference>
<sequence>MKFQGLPSEMHVGAADLTLLSPCQLINSCICMCCHRAGPSFLVCASDHIICPACSIPGGGEAPTFAWCPGCHRRARVTPGNIPSAAFAKLVFLCSCGFQGSLTAMREHLLDETAHDANRECSALARSPPSHPTSSYESSHIRDLCRTIAVREIERARVSSFTVGSMNELKQDMATLERDFEKKIEEINERLTVIDQNRISELEEIKDQLSKSKASITKDIAGLGTKVANQVATATKGYFWFDFEKLLKKFSEKTTTPNVTSEWQYKVIAAICFGAVLRLEKINDTDFIGVLVAPKNKIRTGFAWPVSRRITLGVIDRNGCDVMRKSYDYVYQSPQGVGAGFVQFMETQLVYSRQCLVQGKLCVTLEVGGVEA</sequence>
<comment type="caution">
    <text evidence="2">The sequence shown here is derived from an EMBL/GenBank/DDBJ whole genome shotgun (WGS) entry which is preliminary data.</text>
</comment>
<evidence type="ECO:0000313" key="3">
    <source>
        <dbReference type="Proteomes" id="UP000192247"/>
    </source>
</evidence>
<proteinExistence type="predicted"/>
<dbReference type="EMBL" id="MNPL01006123">
    <property type="protein sequence ID" value="OQR75602.1"/>
    <property type="molecule type" value="Genomic_DNA"/>
</dbReference>